<sequence>MNWKEACLLLCLIWLAISKRGAAANRIQHRRYLVQEAHKSNPKQVKENTSPSPGPEKPAAKTKPGTGNDKVDASPPEVDDVPKETCDPKFNKCQNDAQNITACLLQTPGDGGYFIPFPFEGPFLLVHNEGQSSFTFNVTILPSNSTTLDIGVTLAHQVSKINVSSNATMTTAVVLNAHEWTCRIGRRNRLSLNFPSYIAKIKPITGVYLISGTILIIGVLWAGCKQGKDVKHLNGVPYQGLEMGRQESGAYMNVETVDSWDQSWEDWDDEMAVESPGGSHVDNGQGQANGNGSSSKSADISEWSSDWNE</sequence>
<feature type="chain" id="PRO_5043527539" evidence="3">
    <location>
        <begin position="25"/>
        <end position="309"/>
    </location>
</feature>
<keyword evidence="3" id="KW-0732">Signal</keyword>
<feature type="signal peptide" evidence="3">
    <location>
        <begin position="1"/>
        <end position="24"/>
    </location>
</feature>
<evidence type="ECO:0000259" key="4">
    <source>
        <dbReference type="Pfam" id="PF24053"/>
    </source>
</evidence>
<keyword evidence="2" id="KW-0812">Transmembrane</keyword>
<organism evidence="5 6">
    <name type="scientific">Oldenlandia corymbosa var. corymbosa</name>
    <dbReference type="NCBI Taxonomy" id="529605"/>
    <lineage>
        <taxon>Eukaryota</taxon>
        <taxon>Viridiplantae</taxon>
        <taxon>Streptophyta</taxon>
        <taxon>Embryophyta</taxon>
        <taxon>Tracheophyta</taxon>
        <taxon>Spermatophyta</taxon>
        <taxon>Magnoliopsida</taxon>
        <taxon>eudicotyledons</taxon>
        <taxon>Gunneridae</taxon>
        <taxon>Pentapetalae</taxon>
        <taxon>asterids</taxon>
        <taxon>lamiids</taxon>
        <taxon>Gentianales</taxon>
        <taxon>Rubiaceae</taxon>
        <taxon>Rubioideae</taxon>
        <taxon>Spermacoceae</taxon>
        <taxon>Hedyotis-Oldenlandia complex</taxon>
        <taxon>Oldenlandia</taxon>
    </lineage>
</organism>
<keyword evidence="6" id="KW-1185">Reference proteome</keyword>
<feature type="region of interest" description="Disordered" evidence="1">
    <location>
        <begin position="267"/>
        <end position="309"/>
    </location>
</feature>
<gene>
    <name evidence="5" type="ORF">OLC1_LOCUS3688</name>
</gene>
<keyword evidence="2" id="KW-1133">Transmembrane helix</keyword>
<dbReference type="Proteomes" id="UP001161247">
    <property type="component" value="Chromosome 1"/>
</dbReference>
<dbReference type="EMBL" id="OX459118">
    <property type="protein sequence ID" value="CAI9091877.1"/>
    <property type="molecule type" value="Genomic_DNA"/>
</dbReference>
<feature type="region of interest" description="Disordered" evidence="1">
    <location>
        <begin position="35"/>
        <end position="83"/>
    </location>
</feature>
<name>A0AAV1CBN1_OLDCO</name>
<reference evidence="5" key="1">
    <citation type="submission" date="2023-03" db="EMBL/GenBank/DDBJ databases">
        <authorList>
            <person name="Julca I."/>
        </authorList>
    </citation>
    <scope>NUCLEOTIDE SEQUENCE</scope>
</reference>
<accession>A0AAV1CBN1</accession>
<evidence type="ECO:0000313" key="6">
    <source>
        <dbReference type="Proteomes" id="UP001161247"/>
    </source>
</evidence>
<keyword evidence="2" id="KW-0472">Membrane</keyword>
<feature type="transmembrane region" description="Helical" evidence="2">
    <location>
        <begin position="206"/>
        <end position="224"/>
    </location>
</feature>
<feature type="domain" description="DUF7356" evidence="4">
    <location>
        <begin position="80"/>
        <end position="184"/>
    </location>
</feature>
<dbReference type="Pfam" id="PF24053">
    <property type="entry name" value="DUF7356"/>
    <property type="match status" value="1"/>
</dbReference>
<evidence type="ECO:0000256" key="2">
    <source>
        <dbReference type="SAM" id="Phobius"/>
    </source>
</evidence>
<dbReference type="AlphaFoldDB" id="A0AAV1CBN1"/>
<dbReference type="InterPro" id="IPR055780">
    <property type="entry name" value="DUF7356"/>
</dbReference>
<feature type="compositionally biased region" description="Low complexity" evidence="1">
    <location>
        <begin position="283"/>
        <end position="298"/>
    </location>
</feature>
<evidence type="ECO:0000256" key="1">
    <source>
        <dbReference type="SAM" id="MobiDB-lite"/>
    </source>
</evidence>
<proteinExistence type="predicted"/>
<evidence type="ECO:0000256" key="3">
    <source>
        <dbReference type="SAM" id="SignalP"/>
    </source>
</evidence>
<evidence type="ECO:0000313" key="5">
    <source>
        <dbReference type="EMBL" id="CAI9091877.1"/>
    </source>
</evidence>
<dbReference type="PANTHER" id="PTHR34200:SF2">
    <property type="entry name" value="TRANSMEMBRANE PROTEIN"/>
    <property type="match status" value="1"/>
</dbReference>
<dbReference type="PANTHER" id="PTHR34200">
    <property type="entry name" value="DENTIN SIALOPHOSPHOPROTEIN-LIKE ISOFORM X1"/>
    <property type="match status" value="1"/>
</dbReference>
<protein>
    <submittedName>
        <fullName evidence="5">OLC1v1026981C1</fullName>
    </submittedName>
</protein>